<keyword evidence="7" id="KW-0809">Transit peptide</keyword>
<reference evidence="15" key="1">
    <citation type="submission" date="2022-03" db="EMBL/GenBank/DDBJ databases">
        <authorList>
            <person name="Alioto T."/>
            <person name="Alioto T."/>
            <person name="Gomez Garrido J."/>
        </authorList>
    </citation>
    <scope>NUCLEOTIDE SEQUENCE</scope>
</reference>
<dbReference type="InterPro" id="IPR027417">
    <property type="entry name" value="P-loop_NTPase"/>
</dbReference>
<dbReference type="Pfam" id="PF10609">
    <property type="entry name" value="ParA"/>
    <property type="match status" value="2"/>
</dbReference>
<dbReference type="GO" id="GO:0005524">
    <property type="term" value="F:ATP binding"/>
    <property type="evidence" value="ECO:0007669"/>
    <property type="project" value="UniProtKB-KW"/>
</dbReference>
<name>A0AAD1WVW3_PELCU</name>
<evidence type="ECO:0000313" key="16">
    <source>
        <dbReference type="Proteomes" id="UP001295444"/>
    </source>
</evidence>
<dbReference type="InterPro" id="IPR033756">
    <property type="entry name" value="YlxH/NBP35"/>
</dbReference>
<dbReference type="SUPFAM" id="SSF52540">
    <property type="entry name" value="P-loop containing nucleoside triphosphate hydrolases"/>
    <property type="match status" value="2"/>
</dbReference>
<evidence type="ECO:0000256" key="7">
    <source>
        <dbReference type="ARBA" id="ARBA00022946"/>
    </source>
</evidence>
<dbReference type="HAMAP" id="MF_02040">
    <property type="entry name" value="Mrp_NBP35"/>
    <property type="match status" value="1"/>
</dbReference>
<evidence type="ECO:0000256" key="10">
    <source>
        <dbReference type="ARBA" id="ARBA00023128"/>
    </source>
</evidence>
<proteinExistence type="inferred from homology"/>
<dbReference type="FunFam" id="3.40.50.300:FF:000709">
    <property type="entry name" value="Iron-sulfur protein NUBPL isoform X1"/>
    <property type="match status" value="1"/>
</dbReference>
<evidence type="ECO:0000256" key="11">
    <source>
        <dbReference type="ARBA" id="ARBA00024036"/>
    </source>
</evidence>
<gene>
    <name evidence="15" type="ORF">PECUL_23A026206</name>
</gene>
<dbReference type="GO" id="GO:0046872">
    <property type="term" value="F:metal ion binding"/>
    <property type="evidence" value="ECO:0007669"/>
    <property type="project" value="UniProtKB-KW"/>
</dbReference>
<evidence type="ECO:0000256" key="6">
    <source>
        <dbReference type="ARBA" id="ARBA00022840"/>
    </source>
</evidence>
<keyword evidence="3" id="KW-0004">4Fe-4S</keyword>
<comment type="cofactor">
    <cofactor evidence="1">
        <name>[4Fe-4S] cluster</name>
        <dbReference type="ChEBI" id="CHEBI:49883"/>
    </cofactor>
</comment>
<keyword evidence="9" id="KW-0411">Iron-sulfur</keyword>
<evidence type="ECO:0000256" key="12">
    <source>
        <dbReference type="ARBA" id="ARBA00056637"/>
    </source>
</evidence>
<evidence type="ECO:0000256" key="13">
    <source>
        <dbReference type="ARBA" id="ARBA00069083"/>
    </source>
</evidence>
<evidence type="ECO:0000256" key="8">
    <source>
        <dbReference type="ARBA" id="ARBA00023004"/>
    </source>
</evidence>
<keyword evidence="16" id="KW-1185">Reference proteome</keyword>
<dbReference type="CDD" id="cd02037">
    <property type="entry name" value="Mrp_NBP35"/>
    <property type="match status" value="1"/>
</dbReference>
<dbReference type="PANTHER" id="PTHR42961">
    <property type="entry name" value="IRON-SULFUR PROTEIN NUBPL"/>
    <property type="match status" value="1"/>
</dbReference>
<protein>
    <recommendedName>
        <fullName evidence="13">Iron-sulfur cluster transfer protein NUBPL</fullName>
    </recommendedName>
    <alternativeName>
        <fullName evidence="14">Nucleotide-binding protein-like</fullName>
    </alternativeName>
</protein>
<evidence type="ECO:0000256" key="5">
    <source>
        <dbReference type="ARBA" id="ARBA00022741"/>
    </source>
</evidence>
<dbReference type="GO" id="GO:0051539">
    <property type="term" value="F:4 iron, 4 sulfur cluster binding"/>
    <property type="evidence" value="ECO:0007669"/>
    <property type="project" value="UniProtKB-KW"/>
</dbReference>
<sequence>MAAIRGLLSGVRVIRHGISFPCQRLYPRSDICTSSSVESRDDKFKERQSQIMSRGLPKQKPIPGVKHVLVVASGKGGVGKSTTAVNLALGIAASKPVKAVGLLDADVYGPSIPKMMNLKGNPELSDKNLMIPLINYGIRCASFAFLHLWGSADQASLLQPGIPPSSLNKLLRSSYTDWDNISQYYYIPILLYPNITISQYYYITISQYPNITIVTISQYPNITILLEHCNYIPISQYPNIPILLNPNIPISQYPNITISQYPNIPISQYPNITKSQYPNIPILLYPNITISQYPISQYPNITCTLYPNITISQYYLYTPLEVLPLFGESVESRDDKFKERQSQIMSRGLPKQKPIPGVKHVLVVASGKGGVGKSTTAVNLALGIAASKPVKAVGLLDADVYGPSIPKMMNLKGNPELSDKNLMIPLINYGIRCMSMGFLVEETAPIVWRGLMVMSAIERLLRQVEWGELDYLVIDMPPGTGDVQLSITQNIPISGAVIVSTPQDIALLDARRGAEMFQKVSVPVLGLIQNMSVFRCPNCHHETHIFGSEGTQRLAESLGLDVLGDIPLHINIRETCDLGRPIVVSDPNSNEAEAYLKIAREVISRIS</sequence>
<keyword evidence="4" id="KW-0479">Metal-binding</keyword>
<evidence type="ECO:0000313" key="15">
    <source>
        <dbReference type="EMBL" id="CAH2328538.1"/>
    </source>
</evidence>
<evidence type="ECO:0000256" key="14">
    <source>
        <dbReference type="ARBA" id="ARBA00081370"/>
    </source>
</evidence>
<keyword evidence="8" id="KW-0408">Iron</keyword>
<keyword evidence="6" id="KW-0067">ATP-binding</keyword>
<dbReference type="Gene3D" id="3.40.50.300">
    <property type="entry name" value="P-loop containing nucleotide triphosphate hydrolases"/>
    <property type="match status" value="2"/>
</dbReference>
<evidence type="ECO:0000256" key="3">
    <source>
        <dbReference type="ARBA" id="ARBA00022485"/>
    </source>
</evidence>
<dbReference type="GO" id="GO:0140663">
    <property type="term" value="F:ATP-dependent FeS chaperone activity"/>
    <property type="evidence" value="ECO:0007669"/>
    <property type="project" value="InterPro"/>
</dbReference>
<dbReference type="AlphaFoldDB" id="A0AAD1WVW3"/>
<evidence type="ECO:0000256" key="2">
    <source>
        <dbReference type="ARBA" id="ARBA00004173"/>
    </source>
</evidence>
<dbReference type="PANTHER" id="PTHR42961:SF2">
    <property type="entry name" value="IRON-SULFUR PROTEIN NUBPL"/>
    <property type="match status" value="1"/>
</dbReference>
<comment type="subcellular location">
    <subcellularLocation>
        <location evidence="2">Mitochondrion</location>
    </subcellularLocation>
</comment>
<keyword evidence="5" id="KW-0547">Nucleotide-binding</keyword>
<dbReference type="GO" id="GO:0032981">
    <property type="term" value="P:mitochondrial respiratory chain complex I assembly"/>
    <property type="evidence" value="ECO:0007669"/>
    <property type="project" value="TreeGrafter"/>
</dbReference>
<dbReference type="GO" id="GO:0016226">
    <property type="term" value="P:iron-sulfur cluster assembly"/>
    <property type="evidence" value="ECO:0007669"/>
    <property type="project" value="InterPro"/>
</dbReference>
<evidence type="ECO:0000256" key="4">
    <source>
        <dbReference type="ARBA" id="ARBA00022723"/>
    </source>
</evidence>
<dbReference type="GO" id="GO:0005759">
    <property type="term" value="C:mitochondrial matrix"/>
    <property type="evidence" value="ECO:0007669"/>
    <property type="project" value="UniProtKB-ARBA"/>
</dbReference>
<dbReference type="InterPro" id="IPR019591">
    <property type="entry name" value="Mrp/NBP35_ATP-bd"/>
</dbReference>
<keyword evidence="10" id="KW-0496">Mitochondrion</keyword>
<organism evidence="15 16">
    <name type="scientific">Pelobates cultripes</name>
    <name type="common">Western spadefoot toad</name>
    <dbReference type="NCBI Taxonomy" id="61616"/>
    <lineage>
        <taxon>Eukaryota</taxon>
        <taxon>Metazoa</taxon>
        <taxon>Chordata</taxon>
        <taxon>Craniata</taxon>
        <taxon>Vertebrata</taxon>
        <taxon>Euteleostomi</taxon>
        <taxon>Amphibia</taxon>
        <taxon>Batrachia</taxon>
        <taxon>Anura</taxon>
        <taxon>Pelobatoidea</taxon>
        <taxon>Pelobatidae</taxon>
        <taxon>Pelobates</taxon>
    </lineage>
</organism>
<evidence type="ECO:0000256" key="9">
    <source>
        <dbReference type="ARBA" id="ARBA00023014"/>
    </source>
</evidence>
<dbReference type="Proteomes" id="UP001295444">
    <property type="component" value="Chromosome 13"/>
</dbReference>
<comment type="function">
    <text evidence="12">Iron-sulfur cluster transfer protein involved in the assembly of the mitochondrial membrane respiratory chain NADH dehydrogenase (Complex I). May deliver one or more Fe-S clusters to complex I subunits.</text>
</comment>
<evidence type="ECO:0000256" key="1">
    <source>
        <dbReference type="ARBA" id="ARBA00001966"/>
    </source>
</evidence>
<accession>A0AAD1WVW3</accession>
<dbReference type="EMBL" id="OW240924">
    <property type="protein sequence ID" value="CAH2328538.1"/>
    <property type="molecule type" value="Genomic_DNA"/>
</dbReference>
<dbReference type="InterPro" id="IPR044304">
    <property type="entry name" value="NUBPL-like"/>
</dbReference>
<comment type="similarity">
    <text evidence="11">Belongs to the Mrp/NBP35 ATP-binding proteins family.</text>
</comment>
<dbReference type="InterPro" id="IPR000808">
    <property type="entry name" value="Mrp-like_CS"/>
</dbReference>
<dbReference type="PROSITE" id="PS01215">
    <property type="entry name" value="MRP"/>
    <property type="match status" value="1"/>
</dbReference>